<accession>A0A150GE12</accession>
<dbReference type="Proteomes" id="UP000075714">
    <property type="component" value="Unassembled WGS sequence"/>
</dbReference>
<dbReference type="OrthoDB" id="522173at2759"/>
<reference evidence="2" key="1">
    <citation type="journal article" date="2016" name="Nat. Commun.">
        <title>The Gonium pectorale genome demonstrates co-option of cell cycle regulation during the evolution of multicellularity.</title>
        <authorList>
            <person name="Hanschen E.R."/>
            <person name="Marriage T.N."/>
            <person name="Ferris P.J."/>
            <person name="Hamaji T."/>
            <person name="Toyoda A."/>
            <person name="Fujiyama A."/>
            <person name="Neme R."/>
            <person name="Noguchi H."/>
            <person name="Minakuchi Y."/>
            <person name="Suzuki M."/>
            <person name="Kawai-Toyooka H."/>
            <person name="Smith D.R."/>
            <person name="Sparks H."/>
            <person name="Anderson J."/>
            <person name="Bakaric R."/>
            <person name="Luria V."/>
            <person name="Karger A."/>
            <person name="Kirschner M.W."/>
            <person name="Durand P.M."/>
            <person name="Michod R.E."/>
            <person name="Nozaki H."/>
            <person name="Olson B.J."/>
        </authorList>
    </citation>
    <scope>NUCLEOTIDE SEQUENCE [LARGE SCALE GENOMIC DNA]</scope>
    <source>
        <strain evidence="2">NIES-2863</strain>
    </source>
</reference>
<evidence type="ECO:0000313" key="2">
    <source>
        <dbReference type="Proteomes" id="UP000075714"/>
    </source>
</evidence>
<protein>
    <submittedName>
        <fullName evidence="1">Uncharacterized protein</fullName>
    </submittedName>
</protein>
<comment type="caution">
    <text evidence="1">The sequence shown here is derived from an EMBL/GenBank/DDBJ whole genome shotgun (WGS) entry which is preliminary data.</text>
</comment>
<gene>
    <name evidence="1" type="ORF">GPECTOR_30g143</name>
</gene>
<evidence type="ECO:0000313" key="1">
    <source>
        <dbReference type="EMBL" id="KXZ48048.1"/>
    </source>
</evidence>
<dbReference type="AlphaFoldDB" id="A0A150GE12"/>
<dbReference type="EMBL" id="LSYV01000031">
    <property type="protein sequence ID" value="KXZ48048.1"/>
    <property type="molecule type" value="Genomic_DNA"/>
</dbReference>
<keyword evidence="2" id="KW-1185">Reference proteome</keyword>
<sequence>MLKKLKSAGSPVGGDKDPLLHLEWNDAAFDEAAAQKGGPFIDALGQPDPRTVDAVEQVLVAHGGVKVSRGLFQFETGDGLHQALARTRDQLPWLRRGHQAHASSGDVANSCVYINNVSGKFSFEHLPYFSMT</sequence>
<proteinExistence type="predicted"/>
<organism evidence="1 2">
    <name type="scientific">Gonium pectorale</name>
    <name type="common">Green alga</name>
    <dbReference type="NCBI Taxonomy" id="33097"/>
    <lineage>
        <taxon>Eukaryota</taxon>
        <taxon>Viridiplantae</taxon>
        <taxon>Chlorophyta</taxon>
        <taxon>core chlorophytes</taxon>
        <taxon>Chlorophyceae</taxon>
        <taxon>CS clade</taxon>
        <taxon>Chlamydomonadales</taxon>
        <taxon>Volvocaceae</taxon>
        <taxon>Gonium</taxon>
    </lineage>
</organism>
<name>A0A150GE12_GONPE</name>